<evidence type="ECO:0000256" key="3">
    <source>
        <dbReference type="ARBA" id="ARBA00022806"/>
    </source>
</evidence>
<dbReference type="InterPro" id="IPR050699">
    <property type="entry name" value="RNA-DNA_Helicase"/>
</dbReference>
<dbReference type="STRING" id="1912795.BK816_04420"/>
<dbReference type="InterPro" id="IPR027417">
    <property type="entry name" value="P-loop_NTPase"/>
</dbReference>
<dbReference type="Pfam" id="PF00271">
    <property type="entry name" value="Helicase_C"/>
    <property type="match status" value="1"/>
</dbReference>
<evidence type="ECO:0000256" key="2">
    <source>
        <dbReference type="ARBA" id="ARBA00022801"/>
    </source>
</evidence>
<dbReference type="InterPro" id="IPR011545">
    <property type="entry name" value="DEAD/DEAH_box_helicase_dom"/>
</dbReference>
<keyword evidence="3" id="KW-0347">Helicase</keyword>
<dbReference type="PROSITE" id="PS51194">
    <property type="entry name" value="HELICASE_CTER"/>
    <property type="match status" value="1"/>
</dbReference>
<dbReference type="SMART" id="SM00487">
    <property type="entry name" value="DEXDc"/>
    <property type="match status" value="1"/>
</dbReference>
<evidence type="ECO:0008006" key="9">
    <source>
        <dbReference type="Google" id="ProtNLM"/>
    </source>
</evidence>
<dbReference type="Pfam" id="PF26090">
    <property type="entry name" value="SH3_HelY"/>
    <property type="match status" value="1"/>
</dbReference>
<dbReference type="InterPro" id="IPR012961">
    <property type="entry name" value="Ski2/MTR4_C"/>
</dbReference>
<dbReference type="GO" id="GO:0055087">
    <property type="term" value="C:Ski complex"/>
    <property type="evidence" value="ECO:0007669"/>
    <property type="project" value="TreeGrafter"/>
</dbReference>
<organism evidence="7 8">
    <name type="scientific">Boudabousia tangfeifanii</name>
    <dbReference type="NCBI Taxonomy" id="1912795"/>
    <lineage>
        <taxon>Bacteria</taxon>
        <taxon>Bacillati</taxon>
        <taxon>Actinomycetota</taxon>
        <taxon>Actinomycetes</taxon>
        <taxon>Actinomycetales</taxon>
        <taxon>Actinomycetaceae</taxon>
        <taxon>Boudabousia</taxon>
    </lineage>
</organism>
<sequence length="930" mass="103202">MARRRRRKSQQKENPDLLTDTSVAGDYARWRQAQQIAQTYRGKFAQTKSFDFDDFQWKACEHVEAGTSVLVAAPTGAGKTIVGEFAVYLALHTDRRAFYTTPIKALSNQKYLDFCADYGVENVGLVTGDTVTNPGAPIVVMTTEVLRNRLYNGDEPEDLGYVIMDEVHYLADRFRGPVWEEVILQLGESVCLVSLSATVSNAESFGQWLASVRGGCEVVVSEKRPVPLWQHMMVGTRLFDLYPSHLHPSEITSQTAVNPELEAYVAAVESGQMGRSRRSRGAGGFYRGRPRVVLAPRPKIVMSLAQAKLLPAIYFIFSRAACDDAVYSLWAANTSLTTPEERDLIARKVDLVLAQVPASDYSVLGLDRFRSCVLNGYAAHHAGMLPMMKELIEDLFKSSLLKVVFATETLALGINMPARTVVIESLKKWDGQEHVMLSAGQYTQLTGRAGRRGIDHQGHAVVLARQEATPQQVASLASKRTYPLYSAFKPTYNMVANLLGRHSVPGARAVLEQSFAQFQTDASVVDLSRKITRLRKEAKRGQAAIECDYGDVMQLAAWRSELRELEEKAKRNRQVSKRDAARALFKQLKRGDIVIYQLNSKQHCAIVTAESDVRQAEPEVEVVTLGARRRKLSAFNVPEGIIKVARHRLGPSFDAESATDRKKIQGTLKSASRNNQALSPAHPNAQVLAEIASLQAKINNHPAWACPQLQKHLNKIAKTRKRTAQIQSLEAQMAGAEGSLGRQFDAVRSVLRDLGYLDSDYRVNDWGHMLSKIYSEKDLIVAQMVRHRLFSDLDPAALAALVSSCVYEPRSDISPTTYFEAGSMDQLRLAWHRAQELTREIHQVELKYRRETSAELEPGIMGATFAWCQGASLETVLDLAQLPSGDFVRVIKQIIDLLGHLTLAGTAELAMNAADAVKLLNRGVVAWSAL</sequence>
<evidence type="ECO:0000259" key="6">
    <source>
        <dbReference type="PROSITE" id="PS51194"/>
    </source>
</evidence>
<dbReference type="Pfam" id="PF08148">
    <property type="entry name" value="DSHCT"/>
    <property type="match status" value="1"/>
</dbReference>
<keyword evidence="8" id="KW-1185">Reference proteome</keyword>
<dbReference type="InterPro" id="IPR058621">
    <property type="entry name" value="SH3_HelY"/>
</dbReference>
<gene>
    <name evidence="7" type="ORF">BK816_04420</name>
</gene>
<dbReference type="GO" id="GO:0003676">
    <property type="term" value="F:nucleic acid binding"/>
    <property type="evidence" value="ECO:0007669"/>
    <property type="project" value="InterPro"/>
</dbReference>
<accession>A0A1D9MK04</accession>
<keyword evidence="2" id="KW-0378">Hydrolase</keyword>
<dbReference type="Gene3D" id="1.10.3380.30">
    <property type="match status" value="1"/>
</dbReference>
<evidence type="ECO:0000313" key="8">
    <source>
        <dbReference type="Proteomes" id="UP000176288"/>
    </source>
</evidence>
<dbReference type="OrthoDB" id="3229913at2"/>
<dbReference type="GO" id="GO:0070478">
    <property type="term" value="P:nuclear-transcribed mRNA catabolic process, 3'-5' exonucleolytic nonsense-mediated decay"/>
    <property type="evidence" value="ECO:0007669"/>
    <property type="project" value="TreeGrafter"/>
</dbReference>
<dbReference type="InterPro" id="IPR014001">
    <property type="entry name" value="Helicase_ATP-bd"/>
</dbReference>
<feature type="domain" description="Helicase ATP-binding" evidence="5">
    <location>
        <begin position="60"/>
        <end position="217"/>
    </location>
</feature>
<evidence type="ECO:0000256" key="4">
    <source>
        <dbReference type="ARBA" id="ARBA00022840"/>
    </source>
</evidence>
<dbReference type="PROSITE" id="PS51192">
    <property type="entry name" value="HELICASE_ATP_BIND_1"/>
    <property type="match status" value="1"/>
</dbReference>
<dbReference type="Pfam" id="PF00270">
    <property type="entry name" value="DEAD"/>
    <property type="match status" value="1"/>
</dbReference>
<dbReference type="SMART" id="SM01142">
    <property type="entry name" value="DSHCT"/>
    <property type="match status" value="1"/>
</dbReference>
<dbReference type="AlphaFoldDB" id="A0A1D9MK04"/>
<feature type="domain" description="Helicase C-terminal" evidence="6">
    <location>
        <begin position="303"/>
        <end position="499"/>
    </location>
</feature>
<dbReference type="Gene3D" id="3.40.50.300">
    <property type="entry name" value="P-loop containing nucleotide triphosphate hydrolases"/>
    <property type="match status" value="2"/>
</dbReference>
<dbReference type="CDD" id="cd18795">
    <property type="entry name" value="SF2_C_Ski2"/>
    <property type="match status" value="1"/>
</dbReference>
<dbReference type="Proteomes" id="UP000176288">
    <property type="component" value="Chromosome"/>
</dbReference>
<dbReference type="GO" id="GO:0016787">
    <property type="term" value="F:hydrolase activity"/>
    <property type="evidence" value="ECO:0007669"/>
    <property type="project" value="UniProtKB-KW"/>
</dbReference>
<dbReference type="GO" id="GO:0004386">
    <property type="term" value="F:helicase activity"/>
    <property type="evidence" value="ECO:0007669"/>
    <property type="project" value="UniProtKB-KW"/>
</dbReference>
<proteinExistence type="predicted"/>
<dbReference type="SUPFAM" id="SSF52540">
    <property type="entry name" value="P-loop containing nucleoside triphosphate hydrolases"/>
    <property type="match status" value="1"/>
</dbReference>
<dbReference type="SMART" id="SM00490">
    <property type="entry name" value="HELICc"/>
    <property type="match status" value="1"/>
</dbReference>
<keyword evidence="4" id="KW-0067">ATP-binding</keyword>
<dbReference type="KEGG" id="avu:BK816_04420"/>
<dbReference type="EMBL" id="CP017812">
    <property type="protein sequence ID" value="AOZ72634.1"/>
    <property type="molecule type" value="Genomic_DNA"/>
</dbReference>
<evidence type="ECO:0000256" key="1">
    <source>
        <dbReference type="ARBA" id="ARBA00022741"/>
    </source>
</evidence>
<evidence type="ECO:0000313" key="7">
    <source>
        <dbReference type="EMBL" id="AOZ72634.1"/>
    </source>
</evidence>
<dbReference type="PANTHER" id="PTHR12131:SF1">
    <property type="entry name" value="ATP-DEPENDENT RNA HELICASE SUPV3L1, MITOCHONDRIAL-RELATED"/>
    <property type="match status" value="1"/>
</dbReference>
<name>A0A1D9MK04_9ACTO</name>
<dbReference type="PANTHER" id="PTHR12131">
    <property type="entry name" value="ATP-DEPENDENT RNA AND DNA HELICASE"/>
    <property type="match status" value="1"/>
</dbReference>
<keyword evidence="1" id="KW-0547">Nucleotide-binding</keyword>
<dbReference type="GO" id="GO:0005524">
    <property type="term" value="F:ATP binding"/>
    <property type="evidence" value="ECO:0007669"/>
    <property type="project" value="UniProtKB-KW"/>
</dbReference>
<dbReference type="InterPro" id="IPR001650">
    <property type="entry name" value="Helicase_C-like"/>
</dbReference>
<protein>
    <recommendedName>
        <fullName evidence="9">DEAD/DEAH box helicase</fullName>
    </recommendedName>
</protein>
<evidence type="ECO:0000259" key="5">
    <source>
        <dbReference type="PROSITE" id="PS51192"/>
    </source>
</evidence>
<reference evidence="7 8" key="1">
    <citation type="submission" date="2016-10" db="EMBL/GenBank/DDBJ databases">
        <title>Actinomyces aegypiusis sp. nov., isolated from the Aegypius monachus in Qinghai Tibet Plateau China.</title>
        <authorList>
            <person name="Wang Y."/>
        </authorList>
    </citation>
    <scope>NUCLEOTIDE SEQUENCE [LARGE SCALE GENOMIC DNA]</scope>
    <source>
        <strain evidence="7 8">VUL4_3</strain>
    </source>
</reference>
<dbReference type="RefSeq" id="WP_071164100.1">
    <property type="nucleotide sequence ID" value="NZ_CP017812.1"/>
</dbReference>